<sequence>MKRIKSPIILPLVFLSFLFALGDPAVILETNVISQQPEYYHGWPTVARRDNNELWVVWSGGRDGHICPFGQVVAMISRDDGRTWTWPRVLLDTAMDDRDAGVMETAKGTLIVTTFTSSHYASQLNAVLAGKKSSHVREGRLPAWQAAHAWLDAEERKSQLGEWSIRSTDGGKTWSALIPTIVNSPHGPIQLKDGRLLYVGKQLWTKEKKIGVAESRDDGLTWQWLASIPARPGDSIASYHELHAVEAGDGTLIAQIRTHGKNNNRETLQSESADGGRTWTEPHPIGVWGLPSHLLRLRDNRLVMTYGYRRAPFGNQARVSTDNGKTWGDPITISSDGDSSDLGYPSTAELADGTLLTVWYERLKESPRAVLRQAKWKLPPQ</sequence>
<organism evidence="2 3">
    <name type="scientific">Ereboglobus luteus</name>
    <dbReference type="NCBI Taxonomy" id="1796921"/>
    <lineage>
        <taxon>Bacteria</taxon>
        <taxon>Pseudomonadati</taxon>
        <taxon>Verrucomicrobiota</taxon>
        <taxon>Opitutia</taxon>
        <taxon>Opitutales</taxon>
        <taxon>Opitutaceae</taxon>
        <taxon>Ereboglobus</taxon>
    </lineage>
</organism>
<dbReference type="PANTHER" id="PTHR43752">
    <property type="entry name" value="BNR/ASP-BOX REPEAT FAMILY PROTEIN"/>
    <property type="match status" value="1"/>
</dbReference>
<protein>
    <recommendedName>
        <fullName evidence="1">Sialidase domain-containing protein</fullName>
    </recommendedName>
</protein>
<dbReference type="AlphaFoldDB" id="A0A2U8E437"/>
<keyword evidence="3" id="KW-1185">Reference proteome</keyword>
<reference evidence="2 3" key="1">
    <citation type="journal article" date="2018" name="Syst. Appl. Microbiol.">
        <title>Ereboglobus luteus gen. nov. sp. nov. from cockroach guts, and new insights into the oxygen relationship of the genera Opitutus and Didymococcus (Verrucomicrobia: Opitutaceae).</title>
        <authorList>
            <person name="Tegtmeier D."/>
            <person name="Belitz A."/>
            <person name="Radek R."/>
            <person name="Heimerl T."/>
            <person name="Brune A."/>
        </authorList>
    </citation>
    <scope>NUCLEOTIDE SEQUENCE [LARGE SCALE GENOMIC DNA]</scope>
    <source>
        <strain evidence="2 3">Ho45</strain>
    </source>
</reference>
<dbReference type="InterPro" id="IPR036278">
    <property type="entry name" value="Sialidase_sf"/>
</dbReference>
<dbReference type="EMBL" id="CP023004">
    <property type="protein sequence ID" value="AWI09304.1"/>
    <property type="molecule type" value="Genomic_DNA"/>
</dbReference>
<dbReference type="Proteomes" id="UP000244896">
    <property type="component" value="Chromosome"/>
</dbReference>
<evidence type="ECO:0000313" key="3">
    <source>
        <dbReference type="Proteomes" id="UP000244896"/>
    </source>
</evidence>
<feature type="domain" description="Sialidase" evidence="1">
    <location>
        <begin position="158"/>
        <end position="355"/>
    </location>
</feature>
<evidence type="ECO:0000313" key="2">
    <source>
        <dbReference type="EMBL" id="AWI09304.1"/>
    </source>
</evidence>
<evidence type="ECO:0000259" key="1">
    <source>
        <dbReference type="Pfam" id="PF13088"/>
    </source>
</evidence>
<dbReference type="PANTHER" id="PTHR43752:SF2">
    <property type="entry name" value="BNR_ASP-BOX REPEAT FAMILY PROTEIN"/>
    <property type="match status" value="1"/>
</dbReference>
<gene>
    <name evidence="2" type="ORF">CKA38_08665</name>
</gene>
<dbReference type="InterPro" id="IPR011040">
    <property type="entry name" value="Sialidase"/>
</dbReference>
<proteinExistence type="predicted"/>
<name>A0A2U8E437_9BACT</name>
<dbReference type="CDD" id="cd15482">
    <property type="entry name" value="Sialidase_non-viral"/>
    <property type="match status" value="1"/>
</dbReference>
<dbReference type="Gene3D" id="2.120.10.10">
    <property type="match status" value="1"/>
</dbReference>
<accession>A0A2U8E437</accession>
<dbReference type="RefSeq" id="WP_108825115.1">
    <property type="nucleotide sequence ID" value="NZ_CP023004.1"/>
</dbReference>
<dbReference type="OrthoDB" id="41724at2"/>
<dbReference type="KEGG" id="elut:CKA38_08665"/>
<dbReference type="Pfam" id="PF13088">
    <property type="entry name" value="BNR_2"/>
    <property type="match status" value="1"/>
</dbReference>
<dbReference type="SUPFAM" id="SSF50939">
    <property type="entry name" value="Sialidases"/>
    <property type="match status" value="1"/>
</dbReference>